<evidence type="ECO:0008006" key="3">
    <source>
        <dbReference type="Google" id="ProtNLM"/>
    </source>
</evidence>
<dbReference type="OrthoDB" id="27125at10239"/>
<evidence type="ECO:0000313" key="2">
    <source>
        <dbReference type="Proteomes" id="UP000204441"/>
    </source>
</evidence>
<dbReference type="Proteomes" id="UP000204441">
    <property type="component" value="Genome"/>
</dbReference>
<dbReference type="EMBL" id="LN887844">
    <property type="protein sequence ID" value="CUR44247.1"/>
    <property type="molecule type" value="Genomic_DNA"/>
</dbReference>
<sequence>MRKLLLLGTFAATLLLAGCEEAKLLSEKRTTMVVESVYLTSKSNSKVTLREVESGYVWKDQRLSCSRSRASNVEIGSKWDVVEQAYVYPESQRYFSRLVGTDAICTKSN</sequence>
<gene>
    <name evidence="1" type="ORF">VCM_00028</name>
</gene>
<dbReference type="PROSITE" id="PS51257">
    <property type="entry name" value="PROKAR_LIPOPROTEIN"/>
    <property type="match status" value="1"/>
</dbReference>
<dbReference type="KEGG" id="vg:26798998"/>
<dbReference type="GeneID" id="26798998"/>
<evidence type="ECO:0000313" key="1">
    <source>
        <dbReference type="EMBL" id="CUR44247.1"/>
    </source>
</evidence>
<keyword evidence="2" id="KW-1185">Reference proteome</keyword>
<proteinExistence type="predicted"/>
<name>A0A0S4KYR7_9CAUD</name>
<accession>A0A0S4KYR7</accession>
<reference evidence="2" key="1">
    <citation type="submission" date="2015-10" db="EMBL/GenBank/DDBJ databases">
        <authorList>
            <person name="Millard A."/>
        </authorList>
    </citation>
    <scope>NUCLEOTIDE SEQUENCE [LARGE SCALE GENOMIC DNA]</scope>
</reference>
<organism evidence="1 2">
    <name type="scientific">Pseudomonas phage VCM</name>
    <dbReference type="NCBI Taxonomy" id="1729937"/>
    <lineage>
        <taxon>Viruses</taxon>
        <taxon>Duplodnaviria</taxon>
        <taxon>Heunggongvirae</taxon>
        <taxon>Uroviricota</taxon>
        <taxon>Caudoviricetes</taxon>
        <taxon>Vandenendeviridae</taxon>
        <taxon>Gorskivirinae</taxon>
        <taxon>Kremarvirus</taxon>
        <taxon>Kremarvirus VCM</taxon>
        <taxon>Otagovirus VCM</taxon>
    </lineage>
</organism>
<protein>
    <recommendedName>
        <fullName evidence="3">Lipoprotein</fullName>
    </recommendedName>
</protein>
<dbReference type="RefSeq" id="YP_009222626.1">
    <property type="nucleotide sequence ID" value="NC_029065.1"/>
</dbReference>